<geneLocation type="mitochondrion" evidence="2"/>
<gene>
    <name evidence="2" type="primary">ND6</name>
    <name evidence="2" type="ORF">MTSISI_0008</name>
</gene>
<feature type="transmembrane region" description="Helical" evidence="1">
    <location>
        <begin position="121"/>
        <end position="146"/>
    </location>
</feature>
<feature type="transmembrane region" description="Helical" evidence="1">
    <location>
        <begin position="78"/>
        <end position="101"/>
    </location>
</feature>
<reference evidence="2" key="1">
    <citation type="submission" date="2020-08" db="EMBL/GenBank/DDBJ databases">
        <authorList>
            <person name="Santos-Garcia D."/>
            <person name="Santos-Garcia D."/>
            <person name="Santos-Garcia D."/>
        </authorList>
    </citation>
    <scope>NUCLEOTIDE SEQUENCE [LARGE SCALE GENOMIC DNA]</scope>
</reference>
<dbReference type="AlphaFoldDB" id="A0A7G2CTD2"/>
<proteinExistence type="predicted"/>
<organism evidence="2">
    <name type="scientific">Singhiella simplex</name>
    <dbReference type="NCBI Taxonomy" id="1608328"/>
    <lineage>
        <taxon>Eukaryota</taxon>
        <taxon>Metazoa</taxon>
        <taxon>Ecdysozoa</taxon>
        <taxon>Arthropoda</taxon>
        <taxon>Hexapoda</taxon>
        <taxon>Insecta</taxon>
        <taxon>Pterygota</taxon>
        <taxon>Neoptera</taxon>
        <taxon>Paraneoptera</taxon>
        <taxon>Hemiptera</taxon>
        <taxon>Sternorrhyncha</taxon>
        <taxon>Aleyrodoidea</taxon>
        <taxon>Aleyrodidae</taxon>
        <taxon>Aleyrodinae</taxon>
        <taxon>Singhiella</taxon>
    </lineage>
</organism>
<protein>
    <submittedName>
        <fullName evidence="2">NDH dehydrogenase subunit 6</fullName>
    </submittedName>
</protein>
<name>A0A7G2CTD2_9HEMI</name>
<keyword evidence="1" id="KW-1133">Transmembrane helix</keyword>
<keyword evidence="1" id="KW-0812">Transmembrane</keyword>
<evidence type="ECO:0000256" key="1">
    <source>
        <dbReference type="SAM" id="Phobius"/>
    </source>
</evidence>
<accession>A0A7G2CTD2</accession>
<evidence type="ECO:0000313" key="2">
    <source>
        <dbReference type="EMBL" id="CAD5105740.1"/>
    </source>
</evidence>
<dbReference type="EMBL" id="LR877885">
    <property type="protein sequence ID" value="CAD5105740.1"/>
    <property type="molecule type" value="Genomic_DNA"/>
</dbReference>
<keyword evidence="2" id="KW-0496">Mitochondrion</keyword>
<feature type="transmembrane region" description="Helical" evidence="1">
    <location>
        <begin position="44"/>
        <end position="66"/>
    </location>
</feature>
<sequence>MTYSEFILGSLVIGLYHPSTLVLSFTLFLTVLSVSLVFMMKSYFYSYMVFMLFVSGVIVMMMYLCGVLSIGRSSLASWVAAWICLVGCVLWALGASAEVGWINPAALFLYCELFDLSKFTWLPFMLIFVVFINYLFFCMIIIYEIVKKCEGPLRMKS</sequence>
<keyword evidence="1" id="KW-0472">Membrane</keyword>